<comment type="caution">
    <text evidence="2">The sequence shown here is derived from an EMBL/GenBank/DDBJ whole genome shotgun (WGS) entry which is preliminary data.</text>
</comment>
<keyword evidence="3" id="KW-1185">Reference proteome</keyword>
<gene>
    <name evidence="2" type="ORF">CDAR_404481</name>
</gene>
<feature type="region of interest" description="Disordered" evidence="1">
    <location>
        <begin position="65"/>
        <end position="88"/>
    </location>
</feature>
<evidence type="ECO:0008006" key="4">
    <source>
        <dbReference type="Google" id="ProtNLM"/>
    </source>
</evidence>
<proteinExistence type="predicted"/>
<name>A0AAV4SQZ1_9ARAC</name>
<dbReference type="EMBL" id="BPLQ01008199">
    <property type="protein sequence ID" value="GIY35872.1"/>
    <property type="molecule type" value="Genomic_DNA"/>
</dbReference>
<reference evidence="2 3" key="1">
    <citation type="submission" date="2021-06" db="EMBL/GenBank/DDBJ databases">
        <title>Caerostris darwini draft genome.</title>
        <authorList>
            <person name="Kono N."/>
            <person name="Arakawa K."/>
        </authorList>
    </citation>
    <scope>NUCLEOTIDE SEQUENCE [LARGE SCALE GENOMIC DNA]</scope>
</reference>
<dbReference type="Proteomes" id="UP001054837">
    <property type="component" value="Unassembled WGS sequence"/>
</dbReference>
<evidence type="ECO:0000313" key="2">
    <source>
        <dbReference type="EMBL" id="GIY35872.1"/>
    </source>
</evidence>
<evidence type="ECO:0000313" key="3">
    <source>
        <dbReference type="Proteomes" id="UP001054837"/>
    </source>
</evidence>
<sequence length="88" mass="10135">MFYLNSTKEKKFRTTKKISDKNAILVGNTFTWNVRKKPRVCSDARSPSKSGHFFLRYPPVSTFGGTHDRRSHVVHPSASGFSAYKRRK</sequence>
<organism evidence="2 3">
    <name type="scientific">Caerostris darwini</name>
    <dbReference type="NCBI Taxonomy" id="1538125"/>
    <lineage>
        <taxon>Eukaryota</taxon>
        <taxon>Metazoa</taxon>
        <taxon>Ecdysozoa</taxon>
        <taxon>Arthropoda</taxon>
        <taxon>Chelicerata</taxon>
        <taxon>Arachnida</taxon>
        <taxon>Araneae</taxon>
        <taxon>Araneomorphae</taxon>
        <taxon>Entelegynae</taxon>
        <taxon>Araneoidea</taxon>
        <taxon>Araneidae</taxon>
        <taxon>Caerostris</taxon>
    </lineage>
</organism>
<dbReference type="AlphaFoldDB" id="A0AAV4SQZ1"/>
<accession>A0AAV4SQZ1</accession>
<evidence type="ECO:0000256" key="1">
    <source>
        <dbReference type="SAM" id="MobiDB-lite"/>
    </source>
</evidence>
<protein>
    <recommendedName>
        <fullName evidence="4">Ribosomal protein L2</fullName>
    </recommendedName>
</protein>